<dbReference type="InterPro" id="IPR036318">
    <property type="entry name" value="FAD-bd_PCMH-like_sf"/>
</dbReference>
<dbReference type="InterPro" id="IPR036291">
    <property type="entry name" value="NAD(P)-bd_dom_sf"/>
</dbReference>
<organism evidence="2 3">
    <name type="scientific">Diacronema lutheri</name>
    <name type="common">Unicellular marine alga</name>
    <name type="synonym">Monochrysis lutheri</name>
    <dbReference type="NCBI Taxonomy" id="2081491"/>
    <lineage>
        <taxon>Eukaryota</taxon>
        <taxon>Haptista</taxon>
        <taxon>Haptophyta</taxon>
        <taxon>Pavlovophyceae</taxon>
        <taxon>Pavlovales</taxon>
        <taxon>Pavlovaceae</taxon>
        <taxon>Diacronema</taxon>
    </lineage>
</organism>
<reference evidence="2" key="1">
    <citation type="submission" date="2021-05" db="EMBL/GenBank/DDBJ databases">
        <title>The genome of the haptophyte Pavlova lutheri (Diacronema luteri, Pavlovales) - a model for lipid biosynthesis in eukaryotic algae.</title>
        <authorList>
            <person name="Hulatt C.J."/>
            <person name="Posewitz M.C."/>
        </authorList>
    </citation>
    <scope>NUCLEOTIDE SEQUENCE</scope>
    <source>
        <strain evidence="2">NIVA-4/92</strain>
    </source>
</reference>
<dbReference type="SUPFAM" id="SSF51735">
    <property type="entry name" value="NAD(P)-binding Rossmann-fold domains"/>
    <property type="match status" value="1"/>
</dbReference>
<dbReference type="InterPro" id="IPR016166">
    <property type="entry name" value="FAD-bd_PCMH"/>
</dbReference>
<dbReference type="PANTHER" id="PTHR43762">
    <property type="entry name" value="L-GULONOLACTONE OXIDASE"/>
    <property type="match status" value="1"/>
</dbReference>
<dbReference type="Gene3D" id="3.40.50.720">
    <property type="entry name" value="NAD(P)-binding Rossmann-like Domain"/>
    <property type="match status" value="1"/>
</dbReference>
<sequence length="608" mass="67333">MSRALVLGSRSAIGRKFIESLDGAKLEPVAVSSQMCDLLDPASVDRLIEQLRPFSGTFRFAVHFGTTYGSRDVAMAAQVARVVNALSIPRLVFLSSWVVMFDKSLLSTGYIEAKRQCEALFKEAWRAEPARLRIVRPSVVVGDDKLLHQRLLNLLAYAPALIPECLARCFVPVDEVVNATLQAALSPVDGLRTHCVLGPLRSVREATGAREPTTLLGRATYAAFAPARFWLGMLVRVLALVCCYFRGWLALFVTPATEEDVLALCSPHNVKHVQVLGRGAIYKYYKQRFPGKLLVNMRHHKGIVRLSDKTVVVRSGTTFADLLDALQPTGRTLLVHPNYKYITAGAAVVVPVHGSSLKHPLVNNCIRSVTYLSAGRTFTRIPPQADAPDGENVMIGPVDVILEVELALSPLDTRTATYEQSKRVFARGMRGKEVIELLDDAVANAELRMNFPQLHEPWSLYTYKVAEAKSGEGFQLPQNWVGKLWDPMLKDGQGLLSRIGLEALVVAWIDNYEIFLEADDFCRFADEYSEKSGSWPFFKVLVRKCCSTSFFGHGRPLYAIDIAIMATARNQAVSIEVFSKFKSAMLHPSKYVGPLVSVIPLLRCASHV</sequence>
<dbReference type="Proteomes" id="UP000751190">
    <property type="component" value="Unassembled WGS sequence"/>
</dbReference>
<dbReference type="EMBL" id="JAGTXO010000002">
    <property type="protein sequence ID" value="KAG8469918.1"/>
    <property type="molecule type" value="Genomic_DNA"/>
</dbReference>
<dbReference type="Pfam" id="PF01565">
    <property type="entry name" value="FAD_binding_4"/>
    <property type="match status" value="1"/>
</dbReference>
<accession>A0A8J5XQP8</accession>
<gene>
    <name evidence="2" type="ORF">KFE25_006373</name>
</gene>
<dbReference type="InterPro" id="IPR010031">
    <property type="entry name" value="FAD_lactone_oxidase-like"/>
</dbReference>
<evidence type="ECO:0000313" key="3">
    <source>
        <dbReference type="Proteomes" id="UP000751190"/>
    </source>
</evidence>
<keyword evidence="3" id="KW-1185">Reference proteome</keyword>
<dbReference type="SUPFAM" id="SSF56176">
    <property type="entry name" value="FAD-binding/transporter-associated domain-like"/>
    <property type="match status" value="1"/>
</dbReference>
<name>A0A8J5XQP8_DIALT</name>
<proteinExistence type="predicted"/>
<evidence type="ECO:0000313" key="2">
    <source>
        <dbReference type="EMBL" id="KAG8469918.1"/>
    </source>
</evidence>
<dbReference type="OrthoDB" id="610608at2759"/>
<protein>
    <recommendedName>
        <fullName evidence="1">FAD-binding PCMH-type domain-containing protein</fullName>
    </recommendedName>
</protein>
<dbReference type="Gene3D" id="3.30.465.10">
    <property type="match status" value="1"/>
</dbReference>
<comment type="caution">
    <text evidence="2">The sequence shown here is derived from an EMBL/GenBank/DDBJ whole genome shotgun (WGS) entry which is preliminary data.</text>
</comment>
<dbReference type="PROSITE" id="PS51387">
    <property type="entry name" value="FAD_PCMH"/>
    <property type="match status" value="1"/>
</dbReference>
<dbReference type="InterPro" id="IPR006094">
    <property type="entry name" value="Oxid_FAD_bind_N"/>
</dbReference>
<dbReference type="GO" id="GO:0016899">
    <property type="term" value="F:oxidoreductase activity, acting on the CH-OH group of donors, oxygen as acceptor"/>
    <property type="evidence" value="ECO:0007669"/>
    <property type="project" value="InterPro"/>
</dbReference>
<dbReference type="AlphaFoldDB" id="A0A8J5XQP8"/>
<dbReference type="InterPro" id="IPR016169">
    <property type="entry name" value="FAD-bd_PCMH_sub2"/>
</dbReference>
<dbReference type="GO" id="GO:0071949">
    <property type="term" value="F:FAD binding"/>
    <property type="evidence" value="ECO:0007669"/>
    <property type="project" value="InterPro"/>
</dbReference>
<dbReference type="PANTHER" id="PTHR43762:SF5">
    <property type="entry name" value="FAD-BINDING PCMH-TYPE DOMAIN-CONTAINING PROTEIN"/>
    <property type="match status" value="1"/>
</dbReference>
<feature type="domain" description="FAD-binding PCMH-type" evidence="1">
    <location>
        <begin position="245"/>
        <end position="411"/>
    </location>
</feature>
<evidence type="ECO:0000259" key="1">
    <source>
        <dbReference type="PROSITE" id="PS51387"/>
    </source>
</evidence>